<protein>
    <submittedName>
        <fullName evidence="1">Uncharacterized protein</fullName>
    </submittedName>
</protein>
<sequence length="66" mass="7894">MLLECNSESNKKANMNHTESRFAKDFVLNKVYRNNCHSWCEQYNFIFHSTPQILSFSNISHLIHKF</sequence>
<evidence type="ECO:0000313" key="1">
    <source>
        <dbReference type="EMBL" id="JAH84036.1"/>
    </source>
</evidence>
<reference evidence="1" key="1">
    <citation type="submission" date="2014-11" db="EMBL/GenBank/DDBJ databases">
        <authorList>
            <person name="Amaro Gonzalez C."/>
        </authorList>
    </citation>
    <scope>NUCLEOTIDE SEQUENCE</scope>
</reference>
<dbReference type="AlphaFoldDB" id="A0A0E9W134"/>
<organism evidence="1">
    <name type="scientific">Anguilla anguilla</name>
    <name type="common">European freshwater eel</name>
    <name type="synonym">Muraena anguilla</name>
    <dbReference type="NCBI Taxonomy" id="7936"/>
    <lineage>
        <taxon>Eukaryota</taxon>
        <taxon>Metazoa</taxon>
        <taxon>Chordata</taxon>
        <taxon>Craniata</taxon>
        <taxon>Vertebrata</taxon>
        <taxon>Euteleostomi</taxon>
        <taxon>Actinopterygii</taxon>
        <taxon>Neopterygii</taxon>
        <taxon>Teleostei</taxon>
        <taxon>Anguilliformes</taxon>
        <taxon>Anguillidae</taxon>
        <taxon>Anguilla</taxon>
    </lineage>
</organism>
<proteinExistence type="predicted"/>
<reference evidence="1" key="2">
    <citation type="journal article" date="2015" name="Fish Shellfish Immunol.">
        <title>Early steps in the European eel (Anguilla anguilla)-Vibrio vulnificus interaction in the gills: Role of the RtxA13 toxin.</title>
        <authorList>
            <person name="Callol A."/>
            <person name="Pajuelo D."/>
            <person name="Ebbesson L."/>
            <person name="Teles M."/>
            <person name="MacKenzie S."/>
            <person name="Amaro C."/>
        </authorList>
    </citation>
    <scope>NUCLEOTIDE SEQUENCE</scope>
</reference>
<name>A0A0E9W134_ANGAN</name>
<accession>A0A0E9W134</accession>
<dbReference type="EMBL" id="GBXM01024541">
    <property type="protein sequence ID" value="JAH84036.1"/>
    <property type="molecule type" value="Transcribed_RNA"/>
</dbReference>